<sequence>MKLHEAEYIHGDFHSGNILQNQYINGDLISYIAGLGLSRKKDESDLDDSIYGVLPYVAPEMLTERSYTLASDIYSFGIIMTEVSTGKPPHYKIEYDEMLAIKICNGLRPEFAKGTPECYIQLANKCMDANPSNRPSASDIHENLSGWYWIVNYDVANDKNELTTLNAFKIADEIIPMLSTELANYSKDKLTSKLLNFKNLSESINSLSAELPKICGSRKWDFSISDDYYDDDLRVYLIIIQIAYY</sequence>
<keyword evidence="2" id="KW-0808">Transferase</keyword>
<dbReference type="PANTHER" id="PTHR44329">
    <property type="entry name" value="SERINE/THREONINE-PROTEIN KINASE TNNI3K-RELATED"/>
    <property type="match status" value="1"/>
</dbReference>
<dbReference type="InterPro" id="IPR001245">
    <property type="entry name" value="Ser-Thr/Tyr_kinase_cat_dom"/>
</dbReference>
<dbReference type="PROSITE" id="PS50011">
    <property type="entry name" value="PROTEIN_KINASE_DOM"/>
    <property type="match status" value="1"/>
</dbReference>
<keyword evidence="3" id="KW-1185">Reference proteome</keyword>
<protein>
    <submittedName>
        <fullName evidence="2">Kinase-like domain-containing protein</fullName>
    </submittedName>
</protein>
<organism evidence="2 3">
    <name type="scientific">Gigaspora rosea</name>
    <dbReference type="NCBI Taxonomy" id="44941"/>
    <lineage>
        <taxon>Eukaryota</taxon>
        <taxon>Fungi</taxon>
        <taxon>Fungi incertae sedis</taxon>
        <taxon>Mucoromycota</taxon>
        <taxon>Glomeromycotina</taxon>
        <taxon>Glomeromycetes</taxon>
        <taxon>Diversisporales</taxon>
        <taxon>Gigasporaceae</taxon>
        <taxon>Gigaspora</taxon>
    </lineage>
</organism>
<dbReference type="AlphaFoldDB" id="A0A397U1P0"/>
<dbReference type="EMBL" id="QKWP01002376">
    <property type="protein sequence ID" value="RIB03571.1"/>
    <property type="molecule type" value="Genomic_DNA"/>
</dbReference>
<dbReference type="GO" id="GO:0005524">
    <property type="term" value="F:ATP binding"/>
    <property type="evidence" value="ECO:0007669"/>
    <property type="project" value="InterPro"/>
</dbReference>
<comment type="caution">
    <text evidence="2">The sequence shown here is derived from an EMBL/GenBank/DDBJ whole genome shotgun (WGS) entry which is preliminary data.</text>
</comment>
<dbReference type="Pfam" id="PF07714">
    <property type="entry name" value="PK_Tyr_Ser-Thr"/>
    <property type="match status" value="1"/>
</dbReference>
<dbReference type="Gene3D" id="1.10.510.10">
    <property type="entry name" value="Transferase(Phosphotransferase) domain 1"/>
    <property type="match status" value="1"/>
</dbReference>
<dbReference type="OrthoDB" id="347657at2759"/>
<proteinExistence type="predicted"/>
<name>A0A397U1P0_9GLOM</name>
<dbReference type="SUPFAM" id="SSF56112">
    <property type="entry name" value="Protein kinase-like (PK-like)"/>
    <property type="match status" value="1"/>
</dbReference>
<accession>A0A397U1P0</accession>
<dbReference type="GO" id="GO:0004674">
    <property type="term" value="F:protein serine/threonine kinase activity"/>
    <property type="evidence" value="ECO:0007669"/>
    <property type="project" value="TreeGrafter"/>
</dbReference>
<dbReference type="Proteomes" id="UP000266673">
    <property type="component" value="Unassembled WGS sequence"/>
</dbReference>
<keyword evidence="2" id="KW-0418">Kinase</keyword>
<evidence type="ECO:0000313" key="3">
    <source>
        <dbReference type="Proteomes" id="UP000266673"/>
    </source>
</evidence>
<evidence type="ECO:0000259" key="1">
    <source>
        <dbReference type="PROSITE" id="PS50011"/>
    </source>
</evidence>
<feature type="domain" description="Protein kinase" evidence="1">
    <location>
        <begin position="1"/>
        <end position="144"/>
    </location>
</feature>
<dbReference type="InterPro" id="IPR000719">
    <property type="entry name" value="Prot_kinase_dom"/>
</dbReference>
<gene>
    <name evidence="2" type="ORF">C2G38_2122774</name>
</gene>
<reference evidence="2 3" key="1">
    <citation type="submission" date="2018-06" db="EMBL/GenBank/DDBJ databases">
        <title>Comparative genomics reveals the genomic features of Rhizophagus irregularis, R. cerebriforme, R. diaphanum and Gigaspora rosea, and their symbiotic lifestyle signature.</title>
        <authorList>
            <person name="Morin E."/>
            <person name="San Clemente H."/>
            <person name="Chen E.C.H."/>
            <person name="De La Providencia I."/>
            <person name="Hainaut M."/>
            <person name="Kuo A."/>
            <person name="Kohler A."/>
            <person name="Murat C."/>
            <person name="Tang N."/>
            <person name="Roy S."/>
            <person name="Loubradou J."/>
            <person name="Henrissat B."/>
            <person name="Grigoriev I.V."/>
            <person name="Corradi N."/>
            <person name="Roux C."/>
            <person name="Martin F.M."/>
        </authorList>
    </citation>
    <scope>NUCLEOTIDE SEQUENCE [LARGE SCALE GENOMIC DNA]</scope>
    <source>
        <strain evidence="2 3">DAOM 194757</strain>
    </source>
</reference>
<dbReference type="InterPro" id="IPR011009">
    <property type="entry name" value="Kinase-like_dom_sf"/>
</dbReference>
<dbReference type="InterPro" id="IPR051681">
    <property type="entry name" value="Ser/Thr_Kinases-Pseudokinases"/>
</dbReference>
<dbReference type="STRING" id="44941.A0A397U1P0"/>
<evidence type="ECO:0000313" key="2">
    <source>
        <dbReference type="EMBL" id="RIB03571.1"/>
    </source>
</evidence>